<evidence type="ECO:0000313" key="4">
    <source>
        <dbReference type="EMBL" id="CAK89972.1"/>
    </source>
</evidence>
<feature type="domain" description="KOW" evidence="3">
    <location>
        <begin position="490"/>
        <end position="517"/>
    </location>
</feature>
<dbReference type="Pfam" id="PF03439">
    <property type="entry name" value="Spt5-NGN"/>
    <property type="match status" value="1"/>
</dbReference>
<dbReference type="SMART" id="SM00739">
    <property type="entry name" value="KOW"/>
    <property type="match status" value="2"/>
</dbReference>
<reference evidence="4 5" key="1">
    <citation type="journal article" date="2006" name="Nature">
        <title>Global trends of whole-genome duplications revealed by the ciliate Paramecium tetraurelia.</title>
        <authorList>
            <consortium name="Genoscope"/>
            <person name="Aury J.-M."/>
            <person name="Jaillon O."/>
            <person name="Duret L."/>
            <person name="Noel B."/>
            <person name="Jubin C."/>
            <person name="Porcel B.M."/>
            <person name="Segurens B."/>
            <person name="Daubin V."/>
            <person name="Anthouard V."/>
            <person name="Aiach N."/>
            <person name="Arnaiz O."/>
            <person name="Billaut A."/>
            <person name="Beisson J."/>
            <person name="Blanc I."/>
            <person name="Bouhouche K."/>
            <person name="Camara F."/>
            <person name="Duharcourt S."/>
            <person name="Guigo R."/>
            <person name="Gogendeau D."/>
            <person name="Katinka M."/>
            <person name="Keller A.-M."/>
            <person name="Kissmehl R."/>
            <person name="Klotz C."/>
            <person name="Koll F."/>
            <person name="Le Moue A."/>
            <person name="Lepere C."/>
            <person name="Malinsky S."/>
            <person name="Nowacki M."/>
            <person name="Nowak J.K."/>
            <person name="Plattner H."/>
            <person name="Poulain J."/>
            <person name="Ruiz F."/>
            <person name="Serrano V."/>
            <person name="Zagulski M."/>
            <person name="Dessen P."/>
            <person name="Betermier M."/>
            <person name="Weissenbach J."/>
            <person name="Scarpelli C."/>
            <person name="Schachter V."/>
            <person name="Sperling L."/>
            <person name="Meyer E."/>
            <person name="Cohen J."/>
            <person name="Wincker P."/>
        </authorList>
    </citation>
    <scope>NUCLEOTIDE SEQUENCE [LARGE SCALE GENOMIC DNA]</scope>
    <source>
        <strain evidence="4 5">Stock d4-2</strain>
    </source>
</reference>
<feature type="domain" description="KOW" evidence="3">
    <location>
        <begin position="378"/>
        <end position="405"/>
    </location>
</feature>
<dbReference type="PANTHER" id="PTHR11125">
    <property type="entry name" value="SUPPRESSOR OF TY 5"/>
    <property type="match status" value="1"/>
</dbReference>
<dbReference type="Proteomes" id="UP000000600">
    <property type="component" value="Unassembled WGS sequence"/>
</dbReference>
<keyword evidence="5" id="KW-1185">Reference proteome</keyword>
<feature type="compositionally biased region" description="Polar residues" evidence="2">
    <location>
        <begin position="68"/>
        <end position="80"/>
    </location>
</feature>
<dbReference type="STRING" id="5888.A0E3V5"/>
<dbReference type="InParanoid" id="A0E3V5"/>
<dbReference type="GO" id="GO:0032784">
    <property type="term" value="P:regulation of DNA-templated transcription elongation"/>
    <property type="evidence" value="ECO:0007669"/>
    <property type="project" value="InterPro"/>
</dbReference>
<accession>A0E3V5</accession>
<dbReference type="KEGG" id="ptm:GSPATT00023145001"/>
<dbReference type="InterPro" id="IPR041973">
    <property type="entry name" value="KOW_Spt5_1"/>
</dbReference>
<dbReference type="eggNOG" id="KOG1999">
    <property type="taxonomic scope" value="Eukaryota"/>
</dbReference>
<dbReference type="OMA" id="HCINGKL"/>
<name>A0E3V5_PARTE</name>
<dbReference type="GeneID" id="5043154"/>
<dbReference type="GO" id="GO:0032044">
    <property type="term" value="C:DSIF complex"/>
    <property type="evidence" value="ECO:0000318"/>
    <property type="project" value="GO_Central"/>
</dbReference>
<dbReference type="InterPro" id="IPR036735">
    <property type="entry name" value="NGN_dom_sf"/>
</dbReference>
<dbReference type="CDD" id="cd06081">
    <property type="entry name" value="KOW_Spt5_1"/>
    <property type="match status" value="1"/>
</dbReference>
<dbReference type="GO" id="GO:0003729">
    <property type="term" value="F:mRNA binding"/>
    <property type="evidence" value="ECO:0000318"/>
    <property type="project" value="GO_Central"/>
</dbReference>
<dbReference type="OrthoDB" id="28901at2759"/>
<dbReference type="EMBL" id="CT868657">
    <property type="protein sequence ID" value="CAK89972.1"/>
    <property type="molecule type" value="Genomic_DNA"/>
</dbReference>
<dbReference type="HOGENOM" id="CLU_452345_0_0_1"/>
<dbReference type="GO" id="GO:0006368">
    <property type="term" value="P:transcription elongation by RNA polymerase II"/>
    <property type="evidence" value="ECO:0000318"/>
    <property type="project" value="GO_Central"/>
</dbReference>
<dbReference type="PANTHER" id="PTHR11125:SF7">
    <property type="entry name" value="TRANSCRIPTION ELONGATION FACTOR SPT5"/>
    <property type="match status" value="1"/>
</dbReference>
<evidence type="ECO:0000259" key="3">
    <source>
        <dbReference type="SMART" id="SM00739"/>
    </source>
</evidence>
<organism evidence="4 5">
    <name type="scientific">Paramecium tetraurelia</name>
    <dbReference type="NCBI Taxonomy" id="5888"/>
    <lineage>
        <taxon>Eukaryota</taxon>
        <taxon>Sar</taxon>
        <taxon>Alveolata</taxon>
        <taxon>Ciliophora</taxon>
        <taxon>Intramacronucleata</taxon>
        <taxon>Oligohymenophorea</taxon>
        <taxon>Peniculida</taxon>
        <taxon>Parameciidae</taxon>
        <taxon>Paramecium</taxon>
    </lineage>
</organism>
<dbReference type="Gene3D" id="3.30.70.940">
    <property type="entry name" value="NusG, N-terminal domain"/>
    <property type="match status" value="1"/>
</dbReference>
<gene>
    <name evidence="4" type="ORF">GSPATT00023145001</name>
</gene>
<dbReference type="InterPro" id="IPR005100">
    <property type="entry name" value="NGN-domain"/>
</dbReference>
<dbReference type="FunCoup" id="A0E3V5">
    <property type="interactions" value="1013"/>
</dbReference>
<keyword evidence="1" id="KW-0804">Transcription</keyword>
<protein>
    <recommendedName>
        <fullName evidence="3">KOW domain-containing protein</fullName>
    </recommendedName>
</protein>
<feature type="compositionally biased region" description="Basic and acidic residues" evidence="2">
    <location>
        <begin position="27"/>
        <end position="59"/>
    </location>
</feature>
<feature type="region of interest" description="Disordered" evidence="2">
    <location>
        <begin position="1"/>
        <end position="100"/>
    </location>
</feature>
<dbReference type="RefSeq" id="XP_001457369.1">
    <property type="nucleotide sequence ID" value="XM_001457332.1"/>
</dbReference>
<dbReference type="InterPro" id="IPR005824">
    <property type="entry name" value="KOW"/>
</dbReference>
<dbReference type="InterPro" id="IPR039659">
    <property type="entry name" value="SPT5"/>
</dbReference>
<sequence length="604" mass="70407">MRKRTKCQFIEQEASEGYSSEEDDDPKFEINRKEAERQLKEIQSRRAQAKERLNKRLQELMEQDAIDETQNNSEYSSNVIDQDDEDQDNDDDDDTLKGGPKLNDPKVWRFKCGRSILEVQRILEISNLLPKNSPIVSVFYTPNVKGFIFFESFFENDVKEFMRSIMYGQPIYIQPEDCDSLLEIKKNNNIQVGQWVRFKNHKNYGKDLGKVLRVNLIQNFAIIKVIKRNKQGQKEPISWQRTRQQTNQIETTNQSEFIYSDIEKEYKCAKIDGFNLLRCPLKNIEHNITITDEELQMFFPDVVDRKILVQQAKREILRRVDVQFKEGQKVRLIGEDDINKGPKFKIMKIFDDQMIELMCKKDNREYTYLVHASEIRLAFKLYQEAKVIDGPHKGDVGVIICIKQGYVVLSNQHGTFKVPHSVLQFGHKNFQTDNSLVKFGNNDFQIGCVIQQKLQSAVVLDINNEVQEIRNEKLEILTINGVEMNEQGETFRINDNVIIISGQYANKFGLVKHCINGKLYLFNHLFPYQIILENANNCKMVFSKQNKPKQNDQMCLTGQICQLKIGQWQGYRGQIVQIKSGYLIVQLSANNTKVKVSEKDILLL</sequence>
<feature type="compositionally biased region" description="Acidic residues" evidence="2">
    <location>
        <begin position="81"/>
        <end position="94"/>
    </location>
</feature>
<dbReference type="AlphaFoldDB" id="A0E3V5"/>
<evidence type="ECO:0000256" key="1">
    <source>
        <dbReference type="ARBA" id="ARBA00023163"/>
    </source>
</evidence>
<proteinExistence type="predicted"/>
<evidence type="ECO:0000256" key="2">
    <source>
        <dbReference type="SAM" id="MobiDB-lite"/>
    </source>
</evidence>
<evidence type="ECO:0000313" key="5">
    <source>
        <dbReference type="Proteomes" id="UP000000600"/>
    </source>
</evidence>
<dbReference type="GO" id="GO:0006357">
    <property type="term" value="P:regulation of transcription by RNA polymerase II"/>
    <property type="evidence" value="ECO:0007669"/>
    <property type="project" value="InterPro"/>
</dbReference>